<protein>
    <recommendedName>
        <fullName evidence="2">DUF6824 domain-containing protein</fullName>
    </recommendedName>
</protein>
<dbReference type="Pfam" id="PF20710">
    <property type="entry name" value="DUF6824"/>
    <property type="match status" value="1"/>
</dbReference>
<proteinExistence type="predicted"/>
<reference evidence="3" key="1">
    <citation type="submission" date="2021-01" db="EMBL/GenBank/DDBJ databases">
        <authorList>
            <person name="Corre E."/>
            <person name="Pelletier E."/>
            <person name="Niang G."/>
            <person name="Scheremetjew M."/>
            <person name="Finn R."/>
            <person name="Kale V."/>
            <person name="Holt S."/>
            <person name="Cochrane G."/>
            <person name="Meng A."/>
            <person name="Brown T."/>
            <person name="Cohen L."/>
        </authorList>
    </citation>
    <scope>NUCLEOTIDE SEQUENCE</scope>
    <source>
        <strain evidence="3">B596</strain>
    </source>
</reference>
<feature type="region of interest" description="Disordered" evidence="1">
    <location>
        <begin position="37"/>
        <end position="105"/>
    </location>
</feature>
<feature type="domain" description="DUF6824" evidence="2">
    <location>
        <begin position="469"/>
        <end position="552"/>
    </location>
</feature>
<dbReference type="InterPro" id="IPR049227">
    <property type="entry name" value="DUF6824"/>
</dbReference>
<gene>
    <name evidence="3" type="ORF">PDEL0327_LOCUS1699</name>
</gene>
<sequence>MAPELDQSALSQDLQILSRTFEALKLMDRDSGYARGEYASNTEPLPDGHVLSNGNIGLGSNANRSTGSLNENGENGRNNGIFNGDGGNDDHDQYQPNNVSSSDNIGRNIMDNVKVFFRNPPSLDASSIINKEMLKYNVTERNAIYEEVHGVGNLCPDESQPGMIENALDALVYELDVMPAHQKKEYTQSLSMPHSYIHTREFRLRFLRADLFDAKRAANRLVTCLQTMCLLYGPYALERPIRLSDFSKKELKVFNAGRIQLLPYRDRGGRRVAVGIPSQKHNLHNPVTRAKIHFYLWWVASKSVETQRKGVVVVTFHNPAISDATPSSATTESVSSAIDRDEDFEEIRGLPSLRFAKIYVMARRGMPIRVVAFHTCTPDTPYYSIIRAYNSAMVEERARLKFHIGEDIENRYKLSGYGIPLDQLPITESGKLKNMHFKKWIQLRKTIESSNTMIENDLGSIIECPNLKDVVFRPSQSTMCHPGNVMFRSLVESKHFEHSIAPNREAKIDVTRSVMIAVKQLGGRFLVWNNETWWTEITDEKVIYSKIAVFFRNSKVSAKAKSNRQTTKSSTYIFADQDKRRKIDFGGDMTDETCFGFV</sequence>
<feature type="compositionally biased region" description="Polar residues" evidence="1">
    <location>
        <begin position="52"/>
        <end position="69"/>
    </location>
</feature>
<dbReference type="AlphaFoldDB" id="A0A7S0TC40"/>
<dbReference type="EMBL" id="HBFG01002242">
    <property type="protein sequence ID" value="CAD8730206.1"/>
    <property type="molecule type" value="Transcribed_RNA"/>
</dbReference>
<accession>A0A7S0TC40</accession>
<evidence type="ECO:0000313" key="3">
    <source>
        <dbReference type="EMBL" id="CAD8730206.1"/>
    </source>
</evidence>
<organism evidence="3">
    <name type="scientific">Pseudo-nitzschia delicatissima</name>
    <dbReference type="NCBI Taxonomy" id="44447"/>
    <lineage>
        <taxon>Eukaryota</taxon>
        <taxon>Sar</taxon>
        <taxon>Stramenopiles</taxon>
        <taxon>Ochrophyta</taxon>
        <taxon>Bacillariophyta</taxon>
        <taxon>Bacillariophyceae</taxon>
        <taxon>Bacillariophycidae</taxon>
        <taxon>Bacillariales</taxon>
        <taxon>Bacillariaceae</taxon>
        <taxon>Pseudo-nitzschia</taxon>
    </lineage>
</organism>
<feature type="compositionally biased region" description="Polar residues" evidence="1">
    <location>
        <begin position="94"/>
        <end position="105"/>
    </location>
</feature>
<name>A0A7S0TC40_9STRA</name>
<feature type="compositionally biased region" description="Low complexity" evidence="1">
    <location>
        <begin position="70"/>
        <end position="82"/>
    </location>
</feature>
<evidence type="ECO:0000259" key="2">
    <source>
        <dbReference type="Pfam" id="PF20710"/>
    </source>
</evidence>
<evidence type="ECO:0000256" key="1">
    <source>
        <dbReference type="SAM" id="MobiDB-lite"/>
    </source>
</evidence>